<proteinExistence type="predicted"/>
<dbReference type="SMART" id="SM00181">
    <property type="entry name" value="EGF"/>
    <property type="match status" value="3"/>
</dbReference>
<comment type="caution">
    <text evidence="1">Lacks conserved residue(s) required for the propagation of feature annotation.</text>
</comment>
<dbReference type="InterPro" id="IPR000742">
    <property type="entry name" value="EGF"/>
</dbReference>
<dbReference type="Pfam" id="PF23106">
    <property type="entry name" value="EGF_Teneurin"/>
    <property type="match status" value="2"/>
</dbReference>
<feature type="transmembrane region" description="Helical" evidence="3">
    <location>
        <begin position="532"/>
        <end position="554"/>
    </location>
</feature>
<sequence>MTGLCSWGDAKSAPNWCGPQLRSLLKAVTLCLIVGILVISSHISALELHDGMDFLEPYTTHHGPRHKRHRQTRECQHIKYGNVTFSKHRASHNDSLILPLVDYHYYIKQVGQYWDQRTLYINHQVVKNPLSTFSVLEPGHKNGCSNNPGHRETVQNSAKQKNCILASNAGFFNITSDQCLGNIVSDKFLVQDSGGIQNVHFGVTEDGNIFTGYLSELDVLLQDFSQLVGGVLWLVRDGESYVDESAKIECPDTETTGTFERFISVVSARTAVGHDADGRIHMIQVEGKTDELGVNLREFADILIDLGIVNAINLDGGGSTTTVVNSTLRNYPPDKCVNSSYNCPRAVSTILCVHEPVCSPSDCSGHGECVLGLCRCDGLWTGDACDQLLCPADCSGHGTCTPDGCVCLPGWQGGNCSIPCTEGTYGLNCSLPCICENGASCDKSNGTCHCPPGFSGKYCQSACPFGFYGVGCSQVCRCNSSCYCHHVSGLCNVSLPDGDYLKAGKCLANQRMRELNLVPQNTQQITFCITSVPILAVIAVASLLLNVLLSILLSRMRQRHRKEMVRQARLAVKRALRRFQSRTEDSSEEDNTEGPVKAANGYKKVPTVSDSESIGSGNEEELFLAPKKKKSTKH</sequence>
<dbReference type="Pfam" id="PF09992">
    <property type="entry name" value="NAGPA"/>
    <property type="match status" value="1"/>
</dbReference>
<dbReference type="PANTHER" id="PTHR40446:SF2">
    <property type="entry name" value="N-ACETYLGLUCOSAMINE-1-PHOSPHODIESTER ALPHA-N-ACETYLGLUCOSAMINIDASE"/>
    <property type="match status" value="1"/>
</dbReference>
<protein>
    <submittedName>
        <fullName evidence="6 7">N-acetylglucosamine-1-phosphodiester alpha-N-acetylglucosaminidase isoform X1</fullName>
    </submittedName>
</protein>
<keyword evidence="5" id="KW-1185">Reference proteome</keyword>
<keyword evidence="1" id="KW-0245">EGF-like domain</keyword>
<keyword evidence="3" id="KW-1133">Transmembrane helix</keyword>
<feature type="domain" description="EGF-like" evidence="4">
    <location>
        <begin position="425"/>
        <end position="460"/>
    </location>
</feature>
<dbReference type="GeneID" id="101853454"/>
<keyword evidence="3" id="KW-0472">Membrane</keyword>
<evidence type="ECO:0000256" key="1">
    <source>
        <dbReference type="PROSITE-ProRule" id="PRU00076"/>
    </source>
</evidence>
<evidence type="ECO:0000313" key="5">
    <source>
        <dbReference type="Proteomes" id="UP000694888"/>
    </source>
</evidence>
<gene>
    <name evidence="6 7" type="primary">LOC101853454</name>
</gene>
<feature type="transmembrane region" description="Helical" evidence="3">
    <location>
        <begin position="24"/>
        <end position="43"/>
    </location>
</feature>
<feature type="region of interest" description="Disordered" evidence="2">
    <location>
        <begin position="580"/>
        <end position="634"/>
    </location>
</feature>
<dbReference type="Proteomes" id="UP000694888">
    <property type="component" value="Unplaced"/>
</dbReference>
<accession>A0ABM0JK80</accession>
<dbReference type="PROSITE" id="PS50026">
    <property type="entry name" value="EGF_3"/>
    <property type="match status" value="1"/>
</dbReference>
<organism evidence="5 6">
    <name type="scientific">Aplysia californica</name>
    <name type="common">California sea hare</name>
    <dbReference type="NCBI Taxonomy" id="6500"/>
    <lineage>
        <taxon>Eukaryota</taxon>
        <taxon>Metazoa</taxon>
        <taxon>Spiralia</taxon>
        <taxon>Lophotrochozoa</taxon>
        <taxon>Mollusca</taxon>
        <taxon>Gastropoda</taxon>
        <taxon>Heterobranchia</taxon>
        <taxon>Euthyneura</taxon>
        <taxon>Tectipleura</taxon>
        <taxon>Aplysiida</taxon>
        <taxon>Aplysioidea</taxon>
        <taxon>Aplysiidae</taxon>
        <taxon>Aplysia</taxon>
    </lineage>
</organism>
<evidence type="ECO:0000259" key="4">
    <source>
        <dbReference type="PROSITE" id="PS50026"/>
    </source>
</evidence>
<keyword evidence="1" id="KW-1015">Disulfide bond</keyword>
<evidence type="ECO:0000313" key="6">
    <source>
        <dbReference type="RefSeq" id="XP_005095655.1"/>
    </source>
</evidence>
<reference evidence="6 7" key="1">
    <citation type="submission" date="2025-05" db="UniProtKB">
        <authorList>
            <consortium name="RefSeq"/>
        </authorList>
    </citation>
    <scope>IDENTIFICATION</scope>
</reference>
<dbReference type="RefSeq" id="XP_005095655.1">
    <property type="nucleotide sequence ID" value="XM_005095598.3"/>
</dbReference>
<feature type="disulfide bond" evidence="1">
    <location>
        <begin position="450"/>
        <end position="459"/>
    </location>
</feature>
<dbReference type="PANTHER" id="PTHR40446">
    <property type="entry name" value="N-ACETYLGLUCOSAMINE-1-PHOSPHODIESTER ALPHA-N-ACETYLGLUCOSAMINIDASE"/>
    <property type="match status" value="1"/>
</dbReference>
<dbReference type="InterPro" id="IPR002049">
    <property type="entry name" value="LE_dom"/>
</dbReference>
<evidence type="ECO:0000256" key="2">
    <source>
        <dbReference type="SAM" id="MobiDB-lite"/>
    </source>
</evidence>
<dbReference type="CDD" id="cd00055">
    <property type="entry name" value="EGF_Lam"/>
    <property type="match status" value="1"/>
</dbReference>
<dbReference type="Gene3D" id="2.10.25.10">
    <property type="entry name" value="Laminin"/>
    <property type="match status" value="1"/>
</dbReference>
<evidence type="ECO:0000313" key="7">
    <source>
        <dbReference type="RefSeq" id="XP_035824930.1"/>
    </source>
</evidence>
<keyword evidence="3" id="KW-0812">Transmembrane</keyword>
<dbReference type="RefSeq" id="XP_035824930.1">
    <property type="nucleotide sequence ID" value="XM_035969037.1"/>
</dbReference>
<dbReference type="PROSITE" id="PS00022">
    <property type="entry name" value="EGF_1"/>
    <property type="match status" value="2"/>
</dbReference>
<dbReference type="InterPro" id="IPR018711">
    <property type="entry name" value="NAGPA"/>
</dbReference>
<name>A0ABM0JK80_APLCA</name>
<evidence type="ECO:0000256" key="3">
    <source>
        <dbReference type="SAM" id="Phobius"/>
    </source>
</evidence>
<dbReference type="Gene3D" id="2.170.300.10">
    <property type="entry name" value="Tie2 ligand-binding domain superfamily"/>
    <property type="match status" value="1"/>
</dbReference>